<keyword evidence="1" id="KW-0812">Transmembrane</keyword>
<keyword evidence="1" id="KW-1133">Transmembrane helix</keyword>
<dbReference type="EMBL" id="FNDS01000005">
    <property type="protein sequence ID" value="SDI07826.1"/>
    <property type="molecule type" value="Genomic_DNA"/>
</dbReference>
<proteinExistence type="predicted"/>
<protein>
    <submittedName>
        <fullName evidence="2">Uncharacterized protein</fullName>
    </submittedName>
</protein>
<dbReference type="AlphaFoldDB" id="A0A1G8HMA6"/>
<accession>A0A1G8HMA6</accession>
<name>A0A1G8HMA6_9PSED</name>
<reference evidence="3" key="1">
    <citation type="submission" date="2016-10" db="EMBL/GenBank/DDBJ databases">
        <authorList>
            <person name="Varghese N."/>
            <person name="Submissions S."/>
        </authorList>
    </citation>
    <scope>NUCLEOTIDE SEQUENCE [LARGE SCALE GENOMIC DNA]</scope>
    <source>
        <strain evidence="3">CCM 7469</strain>
    </source>
</reference>
<sequence>MNLVRFWPVLLVTVLALILFHRLIQGLGVRISD</sequence>
<gene>
    <name evidence="2" type="ORF">SAMN05216272_105327</name>
</gene>
<dbReference type="Proteomes" id="UP000199636">
    <property type="component" value="Unassembled WGS sequence"/>
</dbReference>
<evidence type="ECO:0000256" key="1">
    <source>
        <dbReference type="SAM" id="Phobius"/>
    </source>
</evidence>
<keyword evidence="3" id="KW-1185">Reference proteome</keyword>
<dbReference type="STRING" id="428992.SAMN05216272_105327"/>
<organism evidence="2 3">
    <name type="scientific">Pseudomonas panipatensis</name>
    <dbReference type="NCBI Taxonomy" id="428992"/>
    <lineage>
        <taxon>Bacteria</taxon>
        <taxon>Pseudomonadati</taxon>
        <taxon>Pseudomonadota</taxon>
        <taxon>Gammaproteobacteria</taxon>
        <taxon>Pseudomonadales</taxon>
        <taxon>Pseudomonadaceae</taxon>
        <taxon>Pseudomonas</taxon>
    </lineage>
</organism>
<evidence type="ECO:0000313" key="3">
    <source>
        <dbReference type="Proteomes" id="UP000199636"/>
    </source>
</evidence>
<evidence type="ECO:0000313" key="2">
    <source>
        <dbReference type="EMBL" id="SDI07826.1"/>
    </source>
</evidence>
<keyword evidence="1" id="KW-0472">Membrane</keyword>
<feature type="transmembrane region" description="Helical" evidence="1">
    <location>
        <begin position="6"/>
        <end position="24"/>
    </location>
</feature>